<feature type="region of interest" description="Disordered" evidence="1">
    <location>
        <begin position="378"/>
        <end position="422"/>
    </location>
</feature>
<evidence type="ECO:0000313" key="2">
    <source>
        <dbReference type="EMBL" id="GEU81182.1"/>
    </source>
</evidence>
<feature type="compositionally biased region" description="Basic and acidic residues" evidence="1">
    <location>
        <begin position="397"/>
        <end position="422"/>
    </location>
</feature>
<feature type="region of interest" description="Disordered" evidence="1">
    <location>
        <begin position="1"/>
        <end position="28"/>
    </location>
</feature>
<evidence type="ECO:0000256" key="1">
    <source>
        <dbReference type="SAM" id="MobiDB-lite"/>
    </source>
</evidence>
<dbReference type="AlphaFoldDB" id="A0A6L2N7T4"/>
<name>A0A6L2N7T4_TANCI</name>
<dbReference type="EMBL" id="BKCJ010008225">
    <property type="protein sequence ID" value="GEU81182.1"/>
    <property type="molecule type" value="Genomic_DNA"/>
</dbReference>
<protein>
    <submittedName>
        <fullName evidence="2">Uncharacterized protein</fullName>
    </submittedName>
</protein>
<proteinExistence type="predicted"/>
<reference evidence="2" key="1">
    <citation type="journal article" date="2019" name="Sci. Rep.">
        <title>Draft genome of Tanacetum cinerariifolium, the natural source of mosquito coil.</title>
        <authorList>
            <person name="Yamashiro T."/>
            <person name="Shiraishi A."/>
            <person name="Satake H."/>
            <person name="Nakayama K."/>
        </authorList>
    </citation>
    <scope>NUCLEOTIDE SEQUENCE</scope>
</reference>
<feature type="compositionally biased region" description="Basic residues" evidence="1">
    <location>
        <begin position="1"/>
        <end position="21"/>
    </location>
</feature>
<feature type="compositionally biased region" description="Basic and acidic residues" evidence="1">
    <location>
        <begin position="378"/>
        <end position="390"/>
    </location>
</feature>
<comment type="caution">
    <text evidence="2">The sequence shown here is derived from an EMBL/GenBank/DDBJ whole genome shotgun (WGS) entry which is preliminary data.</text>
</comment>
<sequence>MPPPKPKKTQKPRQPKRKTTKVPHPSESTNIAANEAVHKEGMIVWHQDTMRDTSAHTRYKRVSKMSSDSLLAGVNTTRSDEDSLKHIELMKICTTLQKKVLDIEDELKRTKTAQQTKINGLEMRVKKLEKKHRSRTLKLKRLYKVGLTARVISSSDDEALDKEDASKQGRTDEIDADEDIALVSTHDNTQDVVWRSVKTLVDPNMIDLSSFKSQHVGEEEVFEVVTTAKMLIDTVVDVAQVMTAIVDILVSVAVTIVTTTPTITAESTKTHVEYKGKGKVKLIKETVKLKKKDQILFDEKVARKLQEEIYEQERLVGERTRQEKEANSALTETWEYIQAKVYVDYQLAETLQEEEQEQLKDDEKAKLFMELLEKRRKTELVEESSKKDEAETTQESSSKRAGDELDPEKSKKQKVEDDKESEELKKCLEIILDDGDD</sequence>
<accession>A0A6L2N7T4</accession>
<gene>
    <name evidence="2" type="ORF">Tci_053160</name>
</gene>
<organism evidence="2">
    <name type="scientific">Tanacetum cinerariifolium</name>
    <name type="common">Dalmatian daisy</name>
    <name type="synonym">Chrysanthemum cinerariifolium</name>
    <dbReference type="NCBI Taxonomy" id="118510"/>
    <lineage>
        <taxon>Eukaryota</taxon>
        <taxon>Viridiplantae</taxon>
        <taxon>Streptophyta</taxon>
        <taxon>Embryophyta</taxon>
        <taxon>Tracheophyta</taxon>
        <taxon>Spermatophyta</taxon>
        <taxon>Magnoliopsida</taxon>
        <taxon>eudicotyledons</taxon>
        <taxon>Gunneridae</taxon>
        <taxon>Pentapetalae</taxon>
        <taxon>asterids</taxon>
        <taxon>campanulids</taxon>
        <taxon>Asterales</taxon>
        <taxon>Asteraceae</taxon>
        <taxon>Asteroideae</taxon>
        <taxon>Anthemideae</taxon>
        <taxon>Anthemidinae</taxon>
        <taxon>Tanacetum</taxon>
    </lineage>
</organism>